<organism evidence="11 12">
    <name type="scientific">Chloropicon roscoffensis</name>
    <dbReference type="NCBI Taxonomy" id="1461544"/>
    <lineage>
        <taxon>Eukaryota</taxon>
        <taxon>Viridiplantae</taxon>
        <taxon>Chlorophyta</taxon>
        <taxon>Chloropicophyceae</taxon>
        <taxon>Chloropicales</taxon>
        <taxon>Chloropicaceae</taxon>
        <taxon>Chloropicon</taxon>
    </lineage>
</organism>
<dbReference type="GO" id="GO:0005886">
    <property type="term" value="C:plasma membrane"/>
    <property type="evidence" value="ECO:0007669"/>
    <property type="project" value="UniProtKB-SubCell"/>
</dbReference>
<dbReference type="PANTHER" id="PTHR43057:SF1">
    <property type="entry name" value="ARSENICAL-RESISTANCE PROTEIN 3"/>
    <property type="match status" value="1"/>
</dbReference>
<dbReference type="EMBL" id="CP151503">
    <property type="protein sequence ID" value="WZN60681.1"/>
    <property type="molecule type" value="Genomic_DNA"/>
</dbReference>
<dbReference type="GO" id="GO:0015104">
    <property type="term" value="F:antimonite transmembrane transporter activity"/>
    <property type="evidence" value="ECO:0007669"/>
    <property type="project" value="TreeGrafter"/>
</dbReference>
<dbReference type="PANTHER" id="PTHR43057">
    <property type="entry name" value="ARSENITE EFFLUX TRANSPORTER"/>
    <property type="match status" value="1"/>
</dbReference>
<evidence type="ECO:0000313" key="11">
    <source>
        <dbReference type="EMBL" id="WZN60681.1"/>
    </source>
</evidence>
<sequence length="447" mass="48340">MAALCANEAAVLRGIATLGKRAPRRPGPRIFAERAVWRHSRAAAPPSRRGATSGGEFSAREGDLPAAEGSKIIEGETFVLLKDDDDGGREEGGLSWVDKLLTLWILMACATGTALSHFPAARQGISAASVGGTNLPIAVGLILMMYPPLAKVHYDWIPKLLLQVRPMALSLVQNWIIGPLLMFFLAYAFLKDHPEYLQGVILVGCARCIAMVIVWNEFAGGDSELCATLVAMNSILTLVLYAFYAYALINKLLPALGVATTQISLGFSSVLESVAIYLGIPFALGFLSWTVLRKIKGDEWYYGKFAKWISPITLIALLFTVFVMFTLEGHAIVRQPVELLLCAAPMLIYFFVMFLGSFFMAYFLGCEYSHCATIAFTAASNNFELALAVAVAIFGLGSPGAFSTVVGPLVEIPVMLLLVNLAKTFSRVCFENVQRKSGTGELEGGKS</sequence>
<evidence type="ECO:0000256" key="2">
    <source>
        <dbReference type="ARBA" id="ARBA00010110"/>
    </source>
</evidence>
<evidence type="ECO:0000256" key="4">
    <source>
        <dbReference type="ARBA" id="ARBA00022475"/>
    </source>
</evidence>
<dbReference type="Proteomes" id="UP001472866">
    <property type="component" value="Chromosome 03"/>
</dbReference>
<evidence type="ECO:0000256" key="10">
    <source>
        <dbReference type="SAM" id="Phobius"/>
    </source>
</evidence>
<keyword evidence="4" id="KW-1003">Cell membrane</keyword>
<accession>A0AAX4P3V5</accession>
<keyword evidence="7 10" id="KW-1133">Transmembrane helix</keyword>
<dbReference type="NCBIfam" id="TIGR00832">
    <property type="entry name" value="acr3"/>
    <property type="match status" value="1"/>
</dbReference>
<evidence type="ECO:0000256" key="9">
    <source>
        <dbReference type="SAM" id="MobiDB-lite"/>
    </source>
</evidence>
<feature type="transmembrane region" description="Helical" evidence="10">
    <location>
        <begin position="347"/>
        <end position="365"/>
    </location>
</feature>
<gene>
    <name evidence="11" type="ORF">HKI87_03g22150</name>
</gene>
<feature type="transmembrane region" description="Helical" evidence="10">
    <location>
        <begin position="227"/>
        <end position="249"/>
    </location>
</feature>
<dbReference type="GO" id="GO:0015105">
    <property type="term" value="F:arsenite transmembrane transporter activity"/>
    <property type="evidence" value="ECO:0007669"/>
    <property type="project" value="TreeGrafter"/>
</dbReference>
<name>A0AAX4P3V5_9CHLO</name>
<keyword evidence="5 10" id="KW-0812">Transmembrane</keyword>
<evidence type="ECO:0000313" key="12">
    <source>
        <dbReference type="Proteomes" id="UP001472866"/>
    </source>
</evidence>
<evidence type="ECO:0000256" key="7">
    <source>
        <dbReference type="ARBA" id="ARBA00022989"/>
    </source>
</evidence>
<feature type="transmembrane region" description="Helical" evidence="10">
    <location>
        <begin position="167"/>
        <end position="190"/>
    </location>
</feature>
<comment type="similarity">
    <text evidence="2">Belongs to the arsenical resistance-3 (ACR3) (TC 2.A.59) family.</text>
</comment>
<dbReference type="InterPro" id="IPR002657">
    <property type="entry name" value="BilAc:Na_symport/Acr3"/>
</dbReference>
<keyword evidence="8 10" id="KW-0472">Membrane</keyword>
<proteinExistence type="inferred from homology"/>
<feature type="transmembrane region" description="Helical" evidence="10">
    <location>
        <begin position="124"/>
        <end position="146"/>
    </location>
</feature>
<evidence type="ECO:0000256" key="5">
    <source>
        <dbReference type="ARBA" id="ARBA00022692"/>
    </source>
</evidence>
<dbReference type="Gene3D" id="1.20.1530.20">
    <property type="match status" value="1"/>
</dbReference>
<dbReference type="Pfam" id="PF01758">
    <property type="entry name" value="SBF"/>
    <property type="match status" value="1"/>
</dbReference>
<evidence type="ECO:0000256" key="3">
    <source>
        <dbReference type="ARBA" id="ARBA00022448"/>
    </source>
</evidence>
<protein>
    <submittedName>
        <fullName evidence="11">Arsenical-resistance protein</fullName>
    </submittedName>
</protein>
<dbReference type="GO" id="GO:0046685">
    <property type="term" value="P:response to arsenic-containing substance"/>
    <property type="evidence" value="ECO:0007669"/>
    <property type="project" value="UniProtKB-KW"/>
</dbReference>
<feature type="transmembrane region" description="Helical" evidence="10">
    <location>
        <begin position="274"/>
        <end position="293"/>
    </location>
</feature>
<feature type="region of interest" description="Disordered" evidence="9">
    <location>
        <begin position="41"/>
        <end position="64"/>
    </location>
</feature>
<feature type="transmembrane region" description="Helical" evidence="10">
    <location>
        <begin position="305"/>
        <end position="327"/>
    </location>
</feature>
<dbReference type="InterPro" id="IPR038770">
    <property type="entry name" value="Na+/solute_symporter_sf"/>
</dbReference>
<dbReference type="GO" id="GO:0015297">
    <property type="term" value="F:antiporter activity"/>
    <property type="evidence" value="ECO:0007669"/>
    <property type="project" value="InterPro"/>
</dbReference>
<dbReference type="InterPro" id="IPR004706">
    <property type="entry name" value="Arsenical-R_Acr3"/>
</dbReference>
<keyword evidence="12" id="KW-1185">Reference proteome</keyword>
<evidence type="ECO:0000256" key="8">
    <source>
        <dbReference type="ARBA" id="ARBA00023136"/>
    </source>
</evidence>
<feature type="transmembrane region" description="Helical" evidence="10">
    <location>
        <begin position="196"/>
        <end position="215"/>
    </location>
</feature>
<dbReference type="FunFam" id="1.20.1530.20:FF:000009">
    <property type="entry name" value="Arsenite transporter, ACR3 family"/>
    <property type="match status" value="1"/>
</dbReference>
<evidence type="ECO:0000256" key="1">
    <source>
        <dbReference type="ARBA" id="ARBA00004651"/>
    </source>
</evidence>
<feature type="transmembrane region" description="Helical" evidence="10">
    <location>
        <begin position="100"/>
        <end position="118"/>
    </location>
</feature>
<keyword evidence="3" id="KW-0813">Transport</keyword>
<comment type="subcellular location">
    <subcellularLocation>
        <location evidence="1">Cell membrane</location>
        <topology evidence="1">Multi-pass membrane protein</topology>
    </subcellularLocation>
</comment>
<dbReference type="AlphaFoldDB" id="A0AAX4P3V5"/>
<reference evidence="11 12" key="1">
    <citation type="submission" date="2024-03" db="EMBL/GenBank/DDBJ databases">
        <title>Complete genome sequence of the green alga Chloropicon roscoffensis RCC1871.</title>
        <authorList>
            <person name="Lemieux C."/>
            <person name="Pombert J.-F."/>
            <person name="Otis C."/>
            <person name="Turmel M."/>
        </authorList>
    </citation>
    <scope>NUCLEOTIDE SEQUENCE [LARGE SCALE GENOMIC DNA]</scope>
    <source>
        <strain evidence="11 12">RCC1871</strain>
    </source>
</reference>
<evidence type="ECO:0000256" key="6">
    <source>
        <dbReference type="ARBA" id="ARBA00022849"/>
    </source>
</evidence>
<keyword evidence="6" id="KW-0059">Arsenical resistance</keyword>